<dbReference type="SMART" id="SM01017">
    <property type="entry name" value="Arrestin_C"/>
    <property type="match status" value="1"/>
</dbReference>
<reference evidence="3 4" key="1">
    <citation type="submission" date="2014-04" db="EMBL/GenBank/DDBJ databases">
        <authorList>
            <consortium name="DOE Joint Genome Institute"/>
            <person name="Kuo A."/>
            <person name="Martino E."/>
            <person name="Perotto S."/>
            <person name="Kohler A."/>
            <person name="Nagy L.G."/>
            <person name="Floudas D."/>
            <person name="Copeland A."/>
            <person name="Barry K.W."/>
            <person name="Cichocki N."/>
            <person name="Veneault-Fourrey C."/>
            <person name="LaButti K."/>
            <person name="Lindquist E.A."/>
            <person name="Lipzen A."/>
            <person name="Lundell T."/>
            <person name="Morin E."/>
            <person name="Murat C."/>
            <person name="Sun H."/>
            <person name="Tunlid A."/>
            <person name="Henrissat B."/>
            <person name="Grigoriev I.V."/>
            <person name="Hibbett D.S."/>
            <person name="Martin F."/>
            <person name="Nordberg H.P."/>
            <person name="Cantor M.N."/>
            <person name="Hua S.X."/>
        </authorList>
    </citation>
    <scope>NUCLEOTIDE SEQUENCE [LARGE SCALE GENOMIC DNA]</scope>
    <source>
        <strain evidence="3 4">Zn</strain>
    </source>
</reference>
<evidence type="ECO:0000313" key="4">
    <source>
        <dbReference type="Proteomes" id="UP000054321"/>
    </source>
</evidence>
<evidence type="ECO:0000313" key="3">
    <source>
        <dbReference type="EMBL" id="KIM93192.1"/>
    </source>
</evidence>
<reference evidence="4" key="2">
    <citation type="submission" date="2015-01" db="EMBL/GenBank/DDBJ databases">
        <title>Evolutionary Origins and Diversification of the Mycorrhizal Mutualists.</title>
        <authorList>
            <consortium name="DOE Joint Genome Institute"/>
            <consortium name="Mycorrhizal Genomics Consortium"/>
            <person name="Kohler A."/>
            <person name="Kuo A."/>
            <person name="Nagy L.G."/>
            <person name="Floudas D."/>
            <person name="Copeland A."/>
            <person name="Barry K.W."/>
            <person name="Cichocki N."/>
            <person name="Veneault-Fourrey C."/>
            <person name="LaButti K."/>
            <person name="Lindquist E.A."/>
            <person name="Lipzen A."/>
            <person name="Lundell T."/>
            <person name="Morin E."/>
            <person name="Murat C."/>
            <person name="Riley R."/>
            <person name="Ohm R."/>
            <person name="Sun H."/>
            <person name="Tunlid A."/>
            <person name="Henrissat B."/>
            <person name="Grigoriev I.V."/>
            <person name="Hibbett D.S."/>
            <person name="Martin F."/>
        </authorList>
    </citation>
    <scope>NUCLEOTIDE SEQUENCE [LARGE SCALE GENOMIC DNA]</scope>
    <source>
        <strain evidence="4">Zn</strain>
    </source>
</reference>
<dbReference type="FunCoup" id="A0A0C3CU28">
    <property type="interactions" value="98"/>
</dbReference>
<dbReference type="PANTHER" id="PTHR11188:SF17">
    <property type="entry name" value="FI21816P1"/>
    <property type="match status" value="1"/>
</dbReference>
<protein>
    <recommendedName>
        <fullName evidence="2">Arrestin C-terminal-like domain-containing protein</fullName>
    </recommendedName>
</protein>
<feature type="domain" description="Arrestin C-terminal-like" evidence="2">
    <location>
        <begin position="196"/>
        <end position="325"/>
    </location>
</feature>
<dbReference type="GO" id="GO:0030674">
    <property type="term" value="F:protein-macromolecule adaptor activity"/>
    <property type="evidence" value="ECO:0007669"/>
    <property type="project" value="TreeGrafter"/>
</dbReference>
<dbReference type="InterPro" id="IPR050357">
    <property type="entry name" value="Arrestin_domain-protein"/>
</dbReference>
<dbReference type="Gene3D" id="2.60.40.640">
    <property type="match status" value="1"/>
</dbReference>
<accession>A0A0C3CU28</accession>
<dbReference type="InterPro" id="IPR011022">
    <property type="entry name" value="Arrestin_C-like"/>
</dbReference>
<dbReference type="InterPro" id="IPR014752">
    <property type="entry name" value="Arrestin-like_C"/>
</dbReference>
<gene>
    <name evidence="3" type="ORF">OIDMADRAFT_138283</name>
</gene>
<keyword evidence="4" id="KW-1185">Reference proteome</keyword>
<sequence>MPSFKQFGGIVGRTIASLFEIRLDNQTIVLRGVESESSSQLLRGVLVLCLPVELGVEDVCLRMTGQLKIGQVRPPTRWNDRVTGVWNPSRWMDRSTEIFNYSWPPFVGGGEAVSPSKDTLLPPGNYEWPFELVIDGSTSETIEGLTSSYITYRLEATIRRGKMGCNLHTYKPVRIVRTLGPAALELAHPMTVECLWSDKVECEIRVPQKGVIFGTEVIMQMKITPLLKGLRVGTVRCFLLEHQEFTLVEAAEPSLLRVRVVDSWKFEPNNEDDIPSDYQDEHTLERVLLLPKQLSKCVPDADACGIKVRHRLRATLPITIFISPDMLPDANGRVHAACQGTTLLGTVSHAPPPYGRHVLDQPYEDRPLLVASMPQSGTGSPISDCPWSLSLDNLARPHTVVRLRGVRPADLSERLQNLHTANRSLSRLLRAGSATSASCQNDSSYSSHSGSAAEDLTLGAGLENADYSDLDDLNDLSMVPPYSTAIRAPIPSAYYHETLPNYNASVAPEDQT</sequence>
<evidence type="ECO:0000256" key="1">
    <source>
        <dbReference type="ARBA" id="ARBA00005298"/>
    </source>
</evidence>
<dbReference type="AlphaFoldDB" id="A0A0C3CU28"/>
<dbReference type="Pfam" id="PF02752">
    <property type="entry name" value="Arrestin_C"/>
    <property type="match status" value="1"/>
</dbReference>
<dbReference type="EMBL" id="KN832898">
    <property type="protein sequence ID" value="KIM93192.1"/>
    <property type="molecule type" value="Genomic_DNA"/>
</dbReference>
<comment type="similarity">
    <text evidence="1">Belongs to the arrestin family.</text>
</comment>
<dbReference type="OrthoDB" id="2333384at2759"/>
<proteinExistence type="inferred from homology"/>
<evidence type="ECO:0000259" key="2">
    <source>
        <dbReference type="SMART" id="SM01017"/>
    </source>
</evidence>
<dbReference type="GO" id="GO:0005886">
    <property type="term" value="C:plasma membrane"/>
    <property type="evidence" value="ECO:0007669"/>
    <property type="project" value="TreeGrafter"/>
</dbReference>
<dbReference type="HOGENOM" id="CLU_018982_2_0_1"/>
<name>A0A0C3CU28_OIDMZ</name>
<organism evidence="3 4">
    <name type="scientific">Oidiodendron maius (strain Zn)</name>
    <dbReference type="NCBI Taxonomy" id="913774"/>
    <lineage>
        <taxon>Eukaryota</taxon>
        <taxon>Fungi</taxon>
        <taxon>Dikarya</taxon>
        <taxon>Ascomycota</taxon>
        <taxon>Pezizomycotina</taxon>
        <taxon>Leotiomycetes</taxon>
        <taxon>Leotiomycetes incertae sedis</taxon>
        <taxon>Myxotrichaceae</taxon>
        <taxon>Oidiodendron</taxon>
    </lineage>
</organism>
<dbReference type="GO" id="GO:0070086">
    <property type="term" value="P:ubiquitin-dependent endocytosis"/>
    <property type="evidence" value="ECO:0007669"/>
    <property type="project" value="TreeGrafter"/>
</dbReference>
<dbReference type="GO" id="GO:0005829">
    <property type="term" value="C:cytosol"/>
    <property type="evidence" value="ECO:0007669"/>
    <property type="project" value="TreeGrafter"/>
</dbReference>
<dbReference type="Proteomes" id="UP000054321">
    <property type="component" value="Unassembled WGS sequence"/>
</dbReference>
<dbReference type="STRING" id="913774.A0A0C3CU28"/>
<dbReference type="InParanoid" id="A0A0C3CU28"/>
<dbReference type="PANTHER" id="PTHR11188">
    <property type="entry name" value="ARRESTIN DOMAIN CONTAINING PROTEIN"/>
    <property type="match status" value="1"/>
</dbReference>
<dbReference type="GO" id="GO:0031625">
    <property type="term" value="F:ubiquitin protein ligase binding"/>
    <property type="evidence" value="ECO:0007669"/>
    <property type="project" value="TreeGrafter"/>
</dbReference>